<evidence type="ECO:0000256" key="3">
    <source>
        <dbReference type="ARBA" id="ARBA00022630"/>
    </source>
</evidence>
<feature type="transmembrane region" description="Helical" evidence="10">
    <location>
        <begin position="187"/>
        <end position="211"/>
    </location>
</feature>
<dbReference type="GO" id="GO:0055085">
    <property type="term" value="P:transmembrane transport"/>
    <property type="evidence" value="ECO:0007669"/>
    <property type="project" value="InterPro"/>
</dbReference>
<dbReference type="GO" id="GO:0022900">
    <property type="term" value="P:electron transport chain"/>
    <property type="evidence" value="ECO:0007669"/>
    <property type="project" value="UniProtKB-UniRule"/>
</dbReference>
<reference evidence="11 12" key="1">
    <citation type="submission" date="2016-11" db="EMBL/GenBank/DDBJ databases">
        <authorList>
            <person name="Jaros S."/>
            <person name="Januszkiewicz K."/>
            <person name="Wedrychowicz H."/>
        </authorList>
    </citation>
    <scope>NUCLEOTIDE SEQUENCE [LARGE SCALE GENOMIC DNA]</scope>
    <source>
        <strain evidence="11 12">DSM 26910</strain>
    </source>
</reference>
<evidence type="ECO:0000256" key="9">
    <source>
        <dbReference type="ARBA" id="ARBA00023136"/>
    </source>
</evidence>
<evidence type="ECO:0000256" key="6">
    <source>
        <dbReference type="ARBA" id="ARBA00022967"/>
    </source>
</evidence>
<comment type="function">
    <text evidence="10">Part of a membrane-bound complex that couples electron transfer with translocation of ions across the membrane.</text>
</comment>
<keyword evidence="9 10" id="KW-0472">Membrane</keyword>
<gene>
    <name evidence="10" type="primary">rnfD</name>
    <name evidence="11" type="ORF">SAMN05444274_104404</name>
</gene>
<comment type="similarity">
    <text evidence="10">Belongs to the NqrB/RnfD family.</text>
</comment>
<dbReference type="InterPro" id="IPR011303">
    <property type="entry name" value="RnfD_bac"/>
</dbReference>
<keyword evidence="7 10" id="KW-0249">Electron transport</keyword>
<name>A0A1M5ANJ6_9BACT</name>
<dbReference type="EMBL" id="FQUM01000004">
    <property type="protein sequence ID" value="SHF31745.1"/>
    <property type="molecule type" value="Genomic_DNA"/>
</dbReference>
<proteinExistence type="inferred from homology"/>
<dbReference type="PANTHER" id="PTHR30578:SF0">
    <property type="entry name" value="ION-TRANSLOCATING OXIDOREDUCTASE COMPLEX SUBUNIT D"/>
    <property type="match status" value="1"/>
</dbReference>
<evidence type="ECO:0000256" key="8">
    <source>
        <dbReference type="ARBA" id="ARBA00022989"/>
    </source>
</evidence>
<comment type="subunit">
    <text evidence="10">The complex is composed of six subunits: RnfA, RnfB, RnfC, RnfD, RnfE and RnfG.</text>
</comment>
<feature type="transmembrane region" description="Helical" evidence="10">
    <location>
        <begin position="22"/>
        <end position="39"/>
    </location>
</feature>
<evidence type="ECO:0000313" key="12">
    <source>
        <dbReference type="Proteomes" id="UP000184164"/>
    </source>
</evidence>
<feature type="transmembrane region" description="Helical" evidence="10">
    <location>
        <begin position="300"/>
        <end position="318"/>
    </location>
</feature>
<evidence type="ECO:0000256" key="4">
    <source>
        <dbReference type="ARBA" id="ARBA00022643"/>
    </source>
</evidence>
<keyword evidence="1 10" id="KW-0813">Transport</keyword>
<dbReference type="EC" id="7.-.-.-" evidence="10"/>
<keyword evidence="8 10" id="KW-1133">Transmembrane helix</keyword>
<dbReference type="OrthoDB" id="9776359at2"/>
<feature type="modified residue" description="FMN phosphoryl threonine" evidence="10">
    <location>
        <position position="158"/>
    </location>
</feature>
<protein>
    <recommendedName>
        <fullName evidence="10">Ion-translocating oxidoreductase complex subunit D</fullName>
        <ecNumber evidence="10">7.-.-.-</ecNumber>
    </recommendedName>
    <alternativeName>
        <fullName evidence="10">Rnf electron transport complex subunit D</fullName>
    </alternativeName>
</protein>
<evidence type="ECO:0000256" key="10">
    <source>
        <dbReference type="HAMAP-Rule" id="MF_00462"/>
    </source>
</evidence>
<feature type="transmembrane region" description="Helical" evidence="10">
    <location>
        <begin position="218"/>
        <end position="238"/>
    </location>
</feature>
<evidence type="ECO:0000313" key="11">
    <source>
        <dbReference type="EMBL" id="SHF31745.1"/>
    </source>
</evidence>
<dbReference type="NCBIfam" id="TIGR01946">
    <property type="entry name" value="rnfD"/>
    <property type="match status" value="1"/>
</dbReference>
<keyword evidence="6 10" id="KW-1278">Translocase</keyword>
<dbReference type="Pfam" id="PF03116">
    <property type="entry name" value="NQR2_RnfD_RnfE"/>
    <property type="match status" value="1"/>
</dbReference>
<keyword evidence="2 10" id="KW-0597">Phosphoprotein</keyword>
<dbReference type="PANTHER" id="PTHR30578">
    <property type="entry name" value="ELECTRON TRANSPORT COMPLEX PROTEIN RNFD"/>
    <property type="match status" value="1"/>
</dbReference>
<dbReference type="InterPro" id="IPR004338">
    <property type="entry name" value="NqrB/RnfD"/>
</dbReference>
<keyword evidence="3 10" id="KW-0285">Flavoprotein</keyword>
<evidence type="ECO:0000256" key="2">
    <source>
        <dbReference type="ARBA" id="ARBA00022553"/>
    </source>
</evidence>
<evidence type="ECO:0000256" key="7">
    <source>
        <dbReference type="ARBA" id="ARBA00022982"/>
    </source>
</evidence>
<dbReference type="STRING" id="1484053.SAMN05444274_104404"/>
<keyword evidence="5 10" id="KW-0812">Transmembrane</keyword>
<dbReference type="RefSeq" id="WP_073001558.1">
    <property type="nucleotide sequence ID" value="NZ_FQUM01000004.1"/>
</dbReference>
<keyword evidence="10" id="KW-1003">Cell membrane</keyword>
<dbReference type="GO" id="GO:0005886">
    <property type="term" value="C:plasma membrane"/>
    <property type="evidence" value="ECO:0007669"/>
    <property type="project" value="UniProtKB-SubCell"/>
</dbReference>
<comment type="cofactor">
    <cofactor evidence="10">
        <name>FMN</name>
        <dbReference type="ChEBI" id="CHEBI:58210"/>
    </cofactor>
</comment>
<accession>A0A1M5ANJ6</accession>
<keyword evidence="12" id="KW-1185">Reference proteome</keyword>
<organism evidence="11 12">
    <name type="scientific">Mariniphaga anaerophila</name>
    <dbReference type="NCBI Taxonomy" id="1484053"/>
    <lineage>
        <taxon>Bacteria</taxon>
        <taxon>Pseudomonadati</taxon>
        <taxon>Bacteroidota</taxon>
        <taxon>Bacteroidia</taxon>
        <taxon>Marinilabiliales</taxon>
        <taxon>Prolixibacteraceae</taxon>
        <taxon>Mariniphaga</taxon>
    </lineage>
</organism>
<keyword evidence="4 10" id="KW-0288">FMN</keyword>
<evidence type="ECO:0000256" key="5">
    <source>
        <dbReference type="ARBA" id="ARBA00022692"/>
    </source>
</evidence>
<dbReference type="HAMAP" id="MF_00462">
    <property type="entry name" value="RsxD_RnfD"/>
    <property type="match status" value="1"/>
</dbReference>
<dbReference type="Proteomes" id="UP000184164">
    <property type="component" value="Unassembled WGS sequence"/>
</dbReference>
<feature type="transmembrane region" description="Helical" evidence="10">
    <location>
        <begin position="250"/>
        <end position="268"/>
    </location>
</feature>
<sequence length="326" mass="34750">MSNLLTVSPSPHVHTDDSTRKIMYRVVYAMIPALIWSVFVFGLDALRVTLIAVAACLAFEYLIQKYLMKVTPSVSDGSALITGILLAFNVPSGIPWWIIVIGSLAAMGIGKLSFGGLGNNIFNPALVGRVFMLISFPAQMTSWPSIRSAGVDSLTSATPLGVIKEGLSNGLSVSEISKSLPSQVDMMLGSMGGSLGEVSALLLIIGGLYMLYKKVITWHIPVAVLASVGIIATAFWLVDPQSYVSPGYHLFSGGLMLGAIFMATDMVTSPMNPKGQIIYGVGIGVITISIRMFGSYPEGISFAILIMNAFTPLINTYVKPKRFGGK</sequence>
<comment type="subcellular location">
    <subcellularLocation>
        <location evidence="10">Cell membrane</location>
        <topology evidence="10">Multi-pass membrane protein</topology>
    </subcellularLocation>
</comment>
<dbReference type="AlphaFoldDB" id="A0A1M5ANJ6"/>
<evidence type="ECO:0000256" key="1">
    <source>
        <dbReference type="ARBA" id="ARBA00022448"/>
    </source>
</evidence>
<feature type="transmembrane region" description="Helical" evidence="10">
    <location>
        <begin position="277"/>
        <end position="294"/>
    </location>
</feature>
<feature type="transmembrane region" description="Helical" evidence="10">
    <location>
        <begin position="45"/>
        <end position="63"/>
    </location>
</feature>